<gene>
    <name evidence="5" type="ORF">PISMIDRAFT_674487</name>
</gene>
<evidence type="ECO:0000256" key="2">
    <source>
        <dbReference type="SAM" id="MobiDB-lite"/>
    </source>
</evidence>
<comment type="similarity">
    <text evidence="1">Belongs to the cytochrome b5 family. MAPR subfamily.</text>
</comment>
<keyword evidence="3" id="KW-1133">Transmembrane helix</keyword>
<dbReference type="SMART" id="SM01117">
    <property type="entry name" value="Cyt-b5"/>
    <property type="match status" value="1"/>
</dbReference>
<evidence type="ECO:0000313" key="5">
    <source>
        <dbReference type="EMBL" id="KIK27598.1"/>
    </source>
</evidence>
<dbReference type="AlphaFoldDB" id="A0A0D0A6C3"/>
<dbReference type="InterPro" id="IPR050577">
    <property type="entry name" value="MAPR/NEUFC/NENF-like"/>
</dbReference>
<keyword evidence="6" id="KW-1185">Reference proteome</keyword>
<keyword evidence="3" id="KW-0812">Transmembrane</keyword>
<sequence length="198" mass="21965">MSTGATQAGSHAVRSIMLLKLLVYVLAFSLPVLFYIRQRRVQSPSSGTSAATTTETDEDKSLKTIMQPPRDDLDPPKCDPITLKELEEYDGSDPSRPIYVSIKGDVFDVTRKRDVYGKGGSYNIFAGKDGSRALGMSSLKLEDAVPDYSTLPENEMKVLDDWHSFFSKRYNIVRRVSDMPEAVAPLRSTAANTEVDSF</sequence>
<organism evidence="5 6">
    <name type="scientific">Pisolithus microcarpus 441</name>
    <dbReference type="NCBI Taxonomy" id="765257"/>
    <lineage>
        <taxon>Eukaryota</taxon>
        <taxon>Fungi</taxon>
        <taxon>Dikarya</taxon>
        <taxon>Basidiomycota</taxon>
        <taxon>Agaricomycotina</taxon>
        <taxon>Agaricomycetes</taxon>
        <taxon>Agaricomycetidae</taxon>
        <taxon>Boletales</taxon>
        <taxon>Sclerodermatineae</taxon>
        <taxon>Pisolithaceae</taxon>
        <taxon>Pisolithus</taxon>
    </lineage>
</organism>
<dbReference type="InterPro" id="IPR036400">
    <property type="entry name" value="Cyt_B5-like_heme/steroid_sf"/>
</dbReference>
<dbReference type="FunFam" id="3.10.120.10:FF:000003">
    <property type="entry name" value="membrane-associated progesterone receptor component 1"/>
    <property type="match status" value="1"/>
</dbReference>
<dbReference type="Pfam" id="PF00173">
    <property type="entry name" value="Cyt-b5"/>
    <property type="match status" value="1"/>
</dbReference>
<evidence type="ECO:0000259" key="4">
    <source>
        <dbReference type="SMART" id="SM01117"/>
    </source>
</evidence>
<evidence type="ECO:0000256" key="1">
    <source>
        <dbReference type="ARBA" id="ARBA00038357"/>
    </source>
</evidence>
<proteinExistence type="inferred from homology"/>
<dbReference type="GO" id="GO:0005783">
    <property type="term" value="C:endoplasmic reticulum"/>
    <property type="evidence" value="ECO:0007669"/>
    <property type="project" value="TreeGrafter"/>
</dbReference>
<dbReference type="GO" id="GO:0016020">
    <property type="term" value="C:membrane"/>
    <property type="evidence" value="ECO:0007669"/>
    <property type="project" value="TreeGrafter"/>
</dbReference>
<keyword evidence="3" id="KW-0472">Membrane</keyword>
<dbReference type="HOGENOM" id="CLU_042860_2_0_1"/>
<dbReference type="PANTHER" id="PTHR10281:SF115">
    <property type="entry name" value="BINDING PROTEIN, PUTATIVE (AFU_ORTHOLOGUE AFUA_4G06240)-RELATED"/>
    <property type="match status" value="1"/>
</dbReference>
<dbReference type="GO" id="GO:0020037">
    <property type="term" value="F:heme binding"/>
    <property type="evidence" value="ECO:0007669"/>
    <property type="project" value="UniProtKB-ARBA"/>
</dbReference>
<evidence type="ECO:0000256" key="3">
    <source>
        <dbReference type="SAM" id="Phobius"/>
    </source>
</evidence>
<dbReference type="InterPro" id="IPR001199">
    <property type="entry name" value="Cyt_B5-like_heme/steroid-bd"/>
</dbReference>
<reference evidence="5 6" key="1">
    <citation type="submission" date="2014-04" db="EMBL/GenBank/DDBJ databases">
        <authorList>
            <consortium name="DOE Joint Genome Institute"/>
            <person name="Kuo A."/>
            <person name="Kohler A."/>
            <person name="Costa M.D."/>
            <person name="Nagy L.G."/>
            <person name="Floudas D."/>
            <person name="Copeland A."/>
            <person name="Barry K.W."/>
            <person name="Cichocki N."/>
            <person name="Veneault-Fourrey C."/>
            <person name="LaButti K."/>
            <person name="Lindquist E.A."/>
            <person name="Lipzen A."/>
            <person name="Lundell T."/>
            <person name="Morin E."/>
            <person name="Murat C."/>
            <person name="Sun H."/>
            <person name="Tunlid A."/>
            <person name="Henrissat B."/>
            <person name="Grigoriev I.V."/>
            <person name="Hibbett D.S."/>
            <person name="Martin F."/>
            <person name="Nordberg H.P."/>
            <person name="Cantor M.N."/>
            <person name="Hua S.X."/>
        </authorList>
    </citation>
    <scope>NUCLEOTIDE SEQUENCE [LARGE SCALE GENOMIC DNA]</scope>
    <source>
        <strain evidence="5 6">441</strain>
    </source>
</reference>
<evidence type="ECO:0000313" key="6">
    <source>
        <dbReference type="Proteomes" id="UP000054018"/>
    </source>
</evidence>
<dbReference type="Gene3D" id="3.10.120.10">
    <property type="entry name" value="Cytochrome b5-like heme/steroid binding domain"/>
    <property type="match status" value="1"/>
</dbReference>
<accession>A0A0D0A6C3</accession>
<feature type="region of interest" description="Disordered" evidence="2">
    <location>
        <begin position="44"/>
        <end position="77"/>
    </location>
</feature>
<dbReference type="OrthoDB" id="899at2759"/>
<feature type="domain" description="Cytochrome b5 heme-binding" evidence="4">
    <location>
        <begin position="81"/>
        <end position="177"/>
    </location>
</feature>
<dbReference type="PANTHER" id="PTHR10281">
    <property type="entry name" value="MEMBRANE-ASSOCIATED PROGESTERONE RECEPTOR COMPONENT-RELATED"/>
    <property type="match status" value="1"/>
</dbReference>
<reference evidence="6" key="2">
    <citation type="submission" date="2015-01" db="EMBL/GenBank/DDBJ databases">
        <title>Evolutionary Origins and Diversification of the Mycorrhizal Mutualists.</title>
        <authorList>
            <consortium name="DOE Joint Genome Institute"/>
            <consortium name="Mycorrhizal Genomics Consortium"/>
            <person name="Kohler A."/>
            <person name="Kuo A."/>
            <person name="Nagy L.G."/>
            <person name="Floudas D."/>
            <person name="Copeland A."/>
            <person name="Barry K.W."/>
            <person name="Cichocki N."/>
            <person name="Veneault-Fourrey C."/>
            <person name="LaButti K."/>
            <person name="Lindquist E.A."/>
            <person name="Lipzen A."/>
            <person name="Lundell T."/>
            <person name="Morin E."/>
            <person name="Murat C."/>
            <person name="Riley R."/>
            <person name="Ohm R."/>
            <person name="Sun H."/>
            <person name="Tunlid A."/>
            <person name="Henrissat B."/>
            <person name="Grigoriev I.V."/>
            <person name="Hibbett D.S."/>
            <person name="Martin F."/>
        </authorList>
    </citation>
    <scope>NUCLEOTIDE SEQUENCE [LARGE SCALE GENOMIC DNA]</scope>
    <source>
        <strain evidence="6">441</strain>
    </source>
</reference>
<dbReference type="Proteomes" id="UP000054018">
    <property type="component" value="Unassembled WGS sequence"/>
</dbReference>
<name>A0A0D0A6C3_9AGAM</name>
<protein>
    <recommendedName>
        <fullName evidence="4">Cytochrome b5 heme-binding domain-containing protein</fullName>
    </recommendedName>
</protein>
<dbReference type="EMBL" id="KN833695">
    <property type="protein sequence ID" value="KIK27598.1"/>
    <property type="molecule type" value="Genomic_DNA"/>
</dbReference>
<dbReference type="STRING" id="765257.A0A0D0A6C3"/>
<dbReference type="SUPFAM" id="SSF55856">
    <property type="entry name" value="Cytochrome b5-like heme/steroid binding domain"/>
    <property type="match status" value="1"/>
</dbReference>
<feature type="compositionally biased region" description="Low complexity" evidence="2">
    <location>
        <begin position="44"/>
        <end position="54"/>
    </location>
</feature>
<feature type="transmembrane region" description="Helical" evidence="3">
    <location>
        <begin position="12"/>
        <end position="36"/>
    </location>
</feature>